<feature type="compositionally biased region" description="Basic and acidic residues" evidence="5">
    <location>
        <begin position="256"/>
        <end position="270"/>
    </location>
</feature>
<name>A0A1S2YUQ4_CICAR</name>
<keyword evidence="4" id="KW-0539">Nucleus</keyword>
<dbReference type="PaxDb" id="3827-XP_004510231.1"/>
<dbReference type="InterPro" id="IPR036638">
    <property type="entry name" value="HLH_DNA-bd_sf"/>
</dbReference>
<feature type="region of interest" description="Disordered" evidence="5">
    <location>
        <begin position="187"/>
        <end position="302"/>
    </location>
</feature>
<evidence type="ECO:0000313" key="8">
    <source>
        <dbReference type="RefSeq" id="XP_004510231.1"/>
    </source>
</evidence>
<dbReference type="eggNOG" id="ENOG502QRSF">
    <property type="taxonomic scope" value="Eukaryota"/>
</dbReference>
<dbReference type="Gene3D" id="4.10.280.10">
    <property type="entry name" value="Helix-loop-helix DNA-binding domain"/>
    <property type="match status" value="1"/>
</dbReference>
<sequence length="510" mass="56735">MENQFFLNAGFEPSMPTWQSLSSAMEIQPTTLLNCSSDQNQDCFFNPNWEKSTDQQNHHFDSSALSSIVSSPISSSPPNENFMMRELIGKLGTFRNSCDEISQHFVKENMQNMNSSVDLGFVERAAKFSCFGSKSFNERSNNQFVMKNNNVEFVQRSVKVMENGKILPRVSSSPSLKTLVSQINNIENKNENGRMEVANSQEESTISEQNTPNGEMGVKVSLDIMNSRKRKASSSKGKASNSSSPKKGVEGSGEESNAKKSKSNEGERNENGGMNMEEDSKEGTTNAGEEKQNKSNSKPIEPLKDYIHVRARRGQATDSHSLAERVRREKISERMKLLQDLVPGCNKVTGKALMLDEIINYVQSLQRQVEFLSMKLSSVNTRMDLSIESLVSKDVFQSNNSLQNSIFQLDSPAPSFYGQNQAIHNNIPNTTVTHCSVDTLDPSLSQNVGMHLPLLNGFNEAASQYPLTFCEEDLHTIVQMGFGQTSNRNTPIHSPSFNGSNQASQMKIEL</sequence>
<protein>
    <submittedName>
        <fullName evidence="8">Transcription factor bHLH62-like</fullName>
    </submittedName>
</protein>
<dbReference type="GO" id="GO:0046983">
    <property type="term" value="F:protein dimerization activity"/>
    <property type="evidence" value="ECO:0007669"/>
    <property type="project" value="InterPro"/>
</dbReference>
<reference evidence="8" key="2">
    <citation type="submission" date="2025-08" db="UniProtKB">
        <authorList>
            <consortium name="RefSeq"/>
        </authorList>
    </citation>
    <scope>IDENTIFICATION</scope>
    <source>
        <tissue evidence="8">Etiolated seedlings</tissue>
    </source>
</reference>
<dbReference type="RefSeq" id="XP_004510231.1">
    <property type="nucleotide sequence ID" value="XM_004510174.3"/>
</dbReference>
<feature type="compositionally biased region" description="Polar residues" evidence="5">
    <location>
        <begin position="198"/>
        <end position="213"/>
    </location>
</feature>
<keyword evidence="7" id="KW-1185">Reference proteome</keyword>
<evidence type="ECO:0000256" key="3">
    <source>
        <dbReference type="ARBA" id="ARBA00023163"/>
    </source>
</evidence>
<dbReference type="InterPro" id="IPR024097">
    <property type="entry name" value="bHLH_ZIP_TF"/>
</dbReference>
<proteinExistence type="predicted"/>
<comment type="subcellular location">
    <subcellularLocation>
        <location evidence="1">Nucleus</location>
    </subcellularLocation>
</comment>
<dbReference type="PANTHER" id="PTHR12565:SF184">
    <property type="entry name" value="BHLH TRANSCRIPTION FACTOR"/>
    <property type="match status" value="1"/>
</dbReference>
<keyword evidence="3" id="KW-0804">Transcription</keyword>
<feature type="region of interest" description="Disordered" evidence="5">
    <location>
        <begin position="487"/>
        <end position="510"/>
    </location>
</feature>
<dbReference type="SMART" id="SM00353">
    <property type="entry name" value="HLH"/>
    <property type="match status" value="1"/>
</dbReference>
<dbReference type="PROSITE" id="PS50888">
    <property type="entry name" value="BHLH"/>
    <property type="match status" value="1"/>
</dbReference>
<dbReference type="CDD" id="cd18919">
    <property type="entry name" value="bHLH_AtBPE_like"/>
    <property type="match status" value="1"/>
</dbReference>
<dbReference type="Pfam" id="PF00010">
    <property type="entry name" value="HLH"/>
    <property type="match status" value="1"/>
</dbReference>
<evidence type="ECO:0000256" key="2">
    <source>
        <dbReference type="ARBA" id="ARBA00023015"/>
    </source>
</evidence>
<dbReference type="SUPFAM" id="SSF47459">
    <property type="entry name" value="HLH, helix-loop-helix DNA-binding domain"/>
    <property type="match status" value="1"/>
</dbReference>
<dbReference type="KEGG" id="cam:101513433"/>
<evidence type="ECO:0000256" key="1">
    <source>
        <dbReference type="ARBA" id="ARBA00004123"/>
    </source>
</evidence>
<dbReference type="STRING" id="3827.A0A1S2YUQ4"/>
<gene>
    <name evidence="8" type="primary">LOC101513433</name>
</gene>
<dbReference type="AlphaFoldDB" id="A0A1S2YUQ4"/>
<keyword evidence="2" id="KW-0805">Transcription regulation</keyword>
<dbReference type="PANTHER" id="PTHR12565">
    <property type="entry name" value="STEROL REGULATORY ELEMENT-BINDING PROTEIN"/>
    <property type="match status" value="1"/>
</dbReference>
<evidence type="ECO:0000313" key="7">
    <source>
        <dbReference type="Proteomes" id="UP000087171"/>
    </source>
</evidence>
<dbReference type="GO" id="GO:0005634">
    <property type="term" value="C:nucleus"/>
    <property type="evidence" value="ECO:0007669"/>
    <property type="project" value="UniProtKB-SubCell"/>
</dbReference>
<dbReference type="OrthoDB" id="1095591at2759"/>
<organism evidence="7 8">
    <name type="scientific">Cicer arietinum</name>
    <name type="common">Chickpea</name>
    <name type="synonym">Garbanzo</name>
    <dbReference type="NCBI Taxonomy" id="3827"/>
    <lineage>
        <taxon>Eukaryota</taxon>
        <taxon>Viridiplantae</taxon>
        <taxon>Streptophyta</taxon>
        <taxon>Embryophyta</taxon>
        <taxon>Tracheophyta</taxon>
        <taxon>Spermatophyta</taxon>
        <taxon>Magnoliopsida</taxon>
        <taxon>eudicotyledons</taxon>
        <taxon>Gunneridae</taxon>
        <taxon>Pentapetalae</taxon>
        <taxon>rosids</taxon>
        <taxon>fabids</taxon>
        <taxon>Fabales</taxon>
        <taxon>Fabaceae</taxon>
        <taxon>Papilionoideae</taxon>
        <taxon>50 kb inversion clade</taxon>
        <taxon>NPAAA clade</taxon>
        <taxon>Hologalegina</taxon>
        <taxon>IRL clade</taxon>
        <taxon>Cicereae</taxon>
        <taxon>Cicer</taxon>
    </lineage>
</organism>
<dbReference type="Proteomes" id="UP000087171">
    <property type="component" value="Chromosome Ca7"/>
</dbReference>
<feature type="domain" description="BHLH" evidence="6">
    <location>
        <begin position="315"/>
        <end position="365"/>
    </location>
</feature>
<evidence type="ECO:0000259" key="6">
    <source>
        <dbReference type="PROSITE" id="PS50888"/>
    </source>
</evidence>
<dbReference type="InterPro" id="IPR011598">
    <property type="entry name" value="bHLH_dom"/>
</dbReference>
<dbReference type="GeneID" id="101513433"/>
<dbReference type="GO" id="GO:0003700">
    <property type="term" value="F:DNA-binding transcription factor activity"/>
    <property type="evidence" value="ECO:0007669"/>
    <property type="project" value="TreeGrafter"/>
</dbReference>
<dbReference type="FunFam" id="4.10.280.10:FF:000002">
    <property type="entry name" value="Basic helix-loop-helix transcription factor"/>
    <property type="match status" value="1"/>
</dbReference>
<evidence type="ECO:0000256" key="4">
    <source>
        <dbReference type="ARBA" id="ARBA00023242"/>
    </source>
</evidence>
<feature type="compositionally biased region" description="Low complexity" evidence="5">
    <location>
        <begin position="234"/>
        <end position="246"/>
    </location>
</feature>
<evidence type="ECO:0000256" key="5">
    <source>
        <dbReference type="SAM" id="MobiDB-lite"/>
    </source>
</evidence>
<accession>A0A1S2YUQ4</accession>
<reference evidence="7" key="1">
    <citation type="journal article" date="2013" name="Nat. Biotechnol.">
        <title>Draft genome sequence of chickpea (Cicer arietinum) provides a resource for trait improvement.</title>
        <authorList>
            <person name="Varshney R.K."/>
            <person name="Song C."/>
            <person name="Saxena R.K."/>
            <person name="Azam S."/>
            <person name="Yu S."/>
            <person name="Sharpe A.G."/>
            <person name="Cannon S."/>
            <person name="Baek J."/>
            <person name="Rosen B.D."/>
            <person name="Tar'an B."/>
            <person name="Millan T."/>
            <person name="Zhang X."/>
            <person name="Ramsay L.D."/>
            <person name="Iwata A."/>
            <person name="Wang Y."/>
            <person name="Nelson W."/>
            <person name="Farmer A.D."/>
            <person name="Gaur P.M."/>
            <person name="Soderlund C."/>
            <person name="Penmetsa R.V."/>
            <person name="Xu C."/>
            <person name="Bharti A.K."/>
            <person name="He W."/>
            <person name="Winter P."/>
            <person name="Zhao S."/>
            <person name="Hane J.K."/>
            <person name="Carrasquilla-Garcia N."/>
            <person name="Condie J.A."/>
            <person name="Upadhyaya H.D."/>
            <person name="Luo M.C."/>
            <person name="Thudi M."/>
            <person name="Gowda C.L."/>
            <person name="Singh N.P."/>
            <person name="Lichtenzveig J."/>
            <person name="Gali K.K."/>
            <person name="Rubio J."/>
            <person name="Nadarajan N."/>
            <person name="Dolezel J."/>
            <person name="Bansal K.C."/>
            <person name="Xu X."/>
            <person name="Edwards D."/>
            <person name="Zhang G."/>
            <person name="Kahl G."/>
            <person name="Gil J."/>
            <person name="Singh K.B."/>
            <person name="Datta S.K."/>
            <person name="Jackson S.A."/>
            <person name="Wang J."/>
            <person name="Cook D.R."/>
        </authorList>
    </citation>
    <scope>NUCLEOTIDE SEQUENCE [LARGE SCALE GENOMIC DNA]</scope>
    <source>
        <strain evidence="7">cv. CDC Frontier</strain>
    </source>
</reference>